<dbReference type="InterPro" id="IPR036439">
    <property type="entry name" value="Dockerin_dom_sf"/>
</dbReference>
<comment type="caution">
    <text evidence="1">The sequence shown here is derived from an EMBL/GenBank/DDBJ whole genome shotgun (WGS) entry which is preliminary data.</text>
</comment>
<name>A0A0F9SW53_9ZZZZ</name>
<dbReference type="Gene3D" id="1.10.1330.10">
    <property type="entry name" value="Dockerin domain"/>
    <property type="match status" value="1"/>
</dbReference>
<reference evidence="1" key="1">
    <citation type="journal article" date="2015" name="Nature">
        <title>Complex archaea that bridge the gap between prokaryotes and eukaryotes.</title>
        <authorList>
            <person name="Spang A."/>
            <person name="Saw J.H."/>
            <person name="Jorgensen S.L."/>
            <person name="Zaremba-Niedzwiedzka K."/>
            <person name="Martijn J."/>
            <person name="Lind A.E."/>
            <person name="van Eijk R."/>
            <person name="Schleper C."/>
            <person name="Guy L."/>
            <person name="Ettema T.J."/>
        </authorList>
    </citation>
    <scope>NUCLEOTIDE SEQUENCE</scope>
</reference>
<gene>
    <name evidence="1" type="ORF">LCGC14_0467770</name>
</gene>
<feature type="non-terminal residue" evidence="1">
    <location>
        <position position="384"/>
    </location>
</feature>
<protein>
    <recommendedName>
        <fullName evidence="2">Dockerin domain-containing protein</fullName>
    </recommendedName>
</protein>
<dbReference type="SUPFAM" id="SSF63446">
    <property type="entry name" value="Type I dockerin domain"/>
    <property type="match status" value="1"/>
</dbReference>
<dbReference type="EMBL" id="LAZR01000489">
    <property type="protein sequence ID" value="KKN66837.1"/>
    <property type="molecule type" value="Genomic_DNA"/>
</dbReference>
<dbReference type="GO" id="GO:0000272">
    <property type="term" value="P:polysaccharide catabolic process"/>
    <property type="evidence" value="ECO:0007669"/>
    <property type="project" value="InterPro"/>
</dbReference>
<proteinExistence type="predicted"/>
<dbReference type="PROSITE" id="PS00018">
    <property type="entry name" value="EF_HAND_1"/>
    <property type="match status" value="1"/>
</dbReference>
<sequence>MQRCLMIVVLLGVTGAAIAGPTTADTNTYIYTDNGGTDHLWSYGFDSSKYINGETGYSRYACEIARDPVLLTSGPYAGGYEYLFDLYLFDGYGATGTTYEIGGLDNSKILNKETLVGGVSYPNGRVMQFWSWGSNADVTRAQEIYGPSYDDGAGGWDDTGLGYPYTFTGNPHAYGDYVRTTGYFNERYAWYIPLELVDQGGSFSYQYSGVTNAVSDQIVISRYWQGVASGANGLIFTLRVVYEDPIIPTYMGGTDDLWWSFANYGAGTRYNILGEFDLFALPGDFDDDGDVDADDIDELCDNMGSLDPQYDLDDGSGTGTPDGVVDENDMIYHIEELVELTDGVRVGTKRGDFNLDGLIDGTDLALMKTAFGQPLMDYADGNAN</sequence>
<accession>A0A0F9SW53</accession>
<organism evidence="1">
    <name type="scientific">marine sediment metagenome</name>
    <dbReference type="NCBI Taxonomy" id="412755"/>
    <lineage>
        <taxon>unclassified sequences</taxon>
        <taxon>metagenomes</taxon>
        <taxon>ecological metagenomes</taxon>
    </lineage>
</organism>
<dbReference type="InterPro" id="IPR018247">
    <property type="entry name" value="EF_Hand_1_Ca_BS"/>
</dbReference>
<dbReference type="AlphaFoldDB" id="A0A0F9SW53"/>
<evidence type="ECO:0008006" key="2">
    <source>
        <dbReference type="Google" id="ProtNLM"/>
    </source>
</evidence>
<evidence type="ECO:0000313" key="1">
    <source>
        <dbReference type="EMBL" id="KKN66837.1"/>
    </source>
</evidence>